<evidence type="ECO:0000256" key="3">
    <source>
        <dbReference type="ARBA" id="ARBA00022630"/>
    </source>
</evidence>
<evidence type="ECO:0000313" key="9">
    <source>
        <dbReference type="EMBL" id="MBM7561193.1"/>
    </source>
</evidence>
<evidence type="ECO:0000256" key="5">
    <source>
        <dbReference type="ARBA" id="ARBA00023002"/>
    </source>
</evidence>
<evidence type="ECO:0000256" key="4">
    <source>
        <dbReference type="ARBA" id="ARBA00022827"/>
    </source>
</evidence>
<comment type="similarity">
    <text evidence="2">Belongs to the class-III pyridine nucleotide-disulfide oxidoreductase family.</text>
</comment>
<dbReference type="Pfam" id="PF07992">
    <property type="entry name" value="Pyr_redox_2"/>
    <property type="match status" value="1"/>
</dbReference>
<dbReference type="PRINTS" id="PR00368">
    <property type="entry name" value="FADPNR"/>
</dbReference>
<dbReference type="InterPro" id="IPR004099">
    <property type="entry name" value="Pyr_nucl-diS_OxRdtase_dimer"/>
</dbReference>
<dbReference type="PANTHER" id="PTHR43429:SF1">
    <property type="entry name" value="NAD(P)H SULFUR OXIDOREDUCTASE (COA-DEPENDENT)"/>
    <property type="match status" value="1"/>
</dbReference>
<reference evidence="9 10" key="1">
    <citation type="submission" date="2021-01" db="EMBL/GenBank/DDBJ databases">
        <title>Genomic Encyclopedia of Type Strains, Phase IV (KMG-IV): sequencing the most valuable type-strain genomes for metagenomic binning, comparative biology and taxonomic classification.</title>
        <authorList>
            <person name="Goeker M."/>
        </authorList>
    </citation>
    <scope>NUCLEOTIDE SEQUENCE [LARGE SCALE GENOMIC DNA]</scope>
    <source>
        <strain evidence="9 10">DSM 24436</strain>
    </source>
</reference>
<dbReference type="SUPFAM" id="SSF55424">
    <property type="entry name" value="FAD/NAD-linked reductases, dimerisation (C-terminal) domain"/>
    <property type="match status" value="1"/>
</dbReference>
<dbReference type="InterPro" id="IPR050260">
    <property type="entry name" value="FAD-bd_OxRdtase"/>
</dbReference>
<keyword evidence="4" id="KW-0274">FAD</keyword>
<sequence>MKKVDVLVIGGSAAGLVAAMTSKSNNPKKEVMVVRREEKVMIPCGIPYIFGTLGTTEDNILPDAGLHALGVEIKIDTVVQVDTDNKTCKTEDGTEIQYEKLIFATGSQPIVPGWLKGADLENVYTIPKNKVYLDGVLKSLDQFENIIVVGAGFIGVETSDELNKLGKNVTLIEIQDRILGMAFDADIASDAEEKLKARGVNVRTGIGIQEIIGNGKVDSVKLSDGSTMKAEAVVLSMGYRPNTELAEKTGLAMNEKGFIAVDEYMRTSISDIFAAGDCASKRDFATGKLSTTMLASTACAEARVAGLNLDHLSTYRSFKGTIGIYSTNLGESSYGVAGLTEEGARREGFHICTGTFSGIDRHPGKLNRAHKQLVKLIVSKDSGRILGGEAIGGDSVGELINVIGFIVQAGFTLTDLLVSQIGTQPMLTASPAAYPLIKAAEVVLREMKK</sequence>
<dbReference type="InterPro" id="IPR016156">
    <property type="entry name" value="FAD/NAD-linked_Rdtase_dimer_sf"/>
</dbReference>
<dbReference type="InterPro" id="IPR023753">
    <property type="entry name" value="FAD/NAD-binding_dom"/>
</dbReference>
<feature type="domain" description="FAD/NAD(P)-binding" evidence="8">
    <location>
        <begin position="5"/>
        <end position="301"/>
    </location>
</feature>
<dbReference type="Proteomes" id="UP000767854">
    <property type="component" value="Unassembled WGS sequence"/>
</dbReference>
<evidence type="ECO:0000256" key="1">
    <source>
        <dbReference type="ARBA" id="ARBA00001974"/>
    </source>
</evidence>
<dbReference type="Gene3D" id="3.50.50.60">
    <property type="entry name" value="FAD/NAD(P)-binding domain"/>
    <property type="match status" value="2"/>
</dbReference>
<organism evidence="9 10">
    <name type="scientific">Fusibacter tunisiensis</name>
    <dbReference type="NCBI Taxonomy" id="1008308"/>
    <lineage>
        <taxon>Bacteria</taxon>
        <taxon>Bacillati</taxon>
        <taxon>Bacillota</taxon>
        <taxon>Clostridia</taxon>
        <taxon>Eubacteriales</taxon>
        <taxon>Eubacteriales Family XII. Incertae Sedis</taxon>
        <taxon>Fusibacter</taxon>
    </lineage>
</organism>
<comment type="cofactor">
    <cofactor evidence="1">
        <name>FAD</name>
        <dbReference type="ChEBI" id="CHEBI:57692"/>
    </cofactor>
</comment>
<dbReference type="Pfam" id="PF02852">
    <property type="entry name" value="Pyr_redox_dim"/>
    <property type="match status" value="1"/>
</dbReference>
<keyword evidence="3" id="KW-0285">Flavoprotein</keyword>
<accession>A0ABS2MP68</accession>
<dbReference type="InterPro" id="IPR036188">
    <property type="entry name" value="FAD/NAD-bd_sf"/>
</dbReference>
<name>A0ABS2MP68_9FIRM</name>
<evidence type="ECO:0000256" key="2">
    <source>
        <dbReference type="ARBA" id="ARBA00009130"/>
    </source>
</evidence>
<dbReference type="PANTHER" id="PTHR43429">
    <property type="entry name" value="PYRIDINE NUCLEOTIDE-DISULFIDE OXIDOREDUCTASE DOMAIN-CONTAINING"/>
    <property type="match status" value="1"/>
</dbReference>
<feature type="domain" description="Pyridine nucleotide-disulphide oxidoreductase dimerisation" evidence="7">
    <location>
        <begin position="334"/>
        <end position="428"/>
    </location>
</feature>
<dbReference type="SUPFAM" id="SSF51905">
    <property type="entry name" value="FAD/NAD(P)-binding domain"/>
    <property type="match status" value="1"/>
</dbReference>
<gene>
    <name evidence="9" type="ORF">JOC49_000710</name>
</gene>
<evidence type="ECO:0000313" key="10">
    <source>
        <dbReference type="Proteomes" id="UP000767854"/>
    </source>
</evidence>
<evidence type="ECO:0000259" key="7">
    <source>
        <dbReference type="Pfam" id="PF02852"/>
    </source>
</evidence>
<dbReference type="PRINTS" id="PR00411">
    <property type="entry name" value="PNDRDTASEI"/>
</dbReference>
<keyword evidence="10" id="KW-1185">Reference proteome</keyword>
<dbReference type="RefSeq" id="WP_204662394.1">
    <property type="nucleotide sequence ID" value="NZ_JAFBDT010000003.1"/>
</dbReference>
<evidence type="ECO:0000256" key="6">
    <source>
        <dbReference type="ARBA" id="ARBA00023284"/>
    </source>
</evidence>
<dbReference type="EMBL" id="JAFBDT010000003">
    <property type="protein sequence ID" value="MBM7561193.1"/>
    <property type="molecule type" value="Genomic_DNA"/>
</dbReference>
<protein>
    <submittedName>
        <fullName evidence="9">NADPH-dependent 2,4-dienoyl-CoA reductase/sulfur reductase-like enzyme</fullName>
    </submittedName>
</protein>
<evidence type="ECO:0000259" key="8">
    <source>
        <dbReference type="Pfam" id="PF07992"/>
    </source>
</evidence>
<comment type="caution">
    <text evidence="9">The sequence shown here is derived from an EMBL/GenBank/DDBJ whole genome shotgun (WGS) entry which is preliminary data.</text>
</comment>
<keyword evidence="6" id="KW-0676">Redox-active center</keyword>
<keyword evidence="5" id="KW-0560">Oxidoreductase</keyword>
<proteinExistence type="inferred from homology"/>